<dbReference type="GeneID" id="108981028"/>
<evidence type="ECO:0000256" key="8">
    <source>
        <dbReference type="ARBA" id="ARBA00022777"/>
    </source>
</evidence>
<dbReference type="STRING" id="51240.A0A2I4DKG7"/>
<sequence length="759" mass="84393">MDLRRMFLELVICVAVILSAMGAAAVAFPIAKSPHCQDRCGDVPVPYPFGTTKNCSLDDDFLMRCDSSGHPPVLIAGKNLNVTNISMNGELDILMYIAKQCYMKNGTALKPNRPRINYPAFTISNTKNKFFTIGCDSYAYLNAFRNNESFSIGCMSICKSLTNVENGSCTGIGCCQVDIPKGLKNFTLEARSYYNHTYVSEFNPCSFAFVAKEDDMFNFSSSYLKSLQGNESYPMVFEWAIGNETCETAPNKPEYVCGGNTLCDVPPEGVDGYRCKCKEGYKGNPYLSDGCQDINECEADPKPCDIITSRCNNTDGGFTCPCLDGYEVDINESTSCRLKARTNRSKINIIIPLAISIGLIVLFVGGSSLYCGLKRRKLFKLKEKFFQQNGGLFLQQKLSNDRTSMETVKIFRAKELEKATNNYDESRVLGQGSYGTVYRGVLPDNKLVAIKKSKFCDQSQIEQFINEVIVLTQINHRNVVKLLGCCLETEVPLLVYEFITNGTLSKHIHDKVLSSSLSWEKRLKIATDTAGALAYMHFSTSIPIIHRDVKPANILLDDNYSAKVSDFGTSRLVPLDQTQLTTLVQGTLGYLDPEYFHSSQLTEKSDVYSFGVVVAELLTGKKALSFDGPEIDRNLAMYFSSAVKGDRLHQILEVHLVSDGNIYEIDEVANLVKRCLSVRGEDRPTMKEVAMELDRLRSMEKHQLGEANLYTEETDYCVKTPAIHCFNIGVDDGCSSTSTTVGYEVSMKTQVSKPLDDGR</sequence>
<dbReference type="Gene3D" id="2.10.25.10">
    <property type="entry name" value="Laminin"/>
    <property type="match status" value="1"/>
</dbReference>
<comment type="caution">
    <text evidence="16">Lacks conserved residue(s) required for the propagation of feature annotation.</text>
</comment>
<keyword evidence="11" id="KW-0472">Membrane</keyword>
<comment type="subcellular location">
    <subcellularLocation>
        <location evidence="1">Membrane</location>
        <topology evidence="1">Single-pass type I membrane protein</topology>
    </subcellularLocation>
</comment>
<evidence type="ECO:0000313" key="19">
    <source>
        <dbReference type="RefSeq" id="XP_018807645.2"/>
    </source>
</evidence>
<dbReference type="PROSITE" id="PS00108">
    <property type="entry name" value="PROTEIN_KINASE_ST"/>
    <property type="match status" value="1"/>
</dbReference>
<keyword evidence="8" id="KW-0418">Kinase</keyword>
<evidence type="ECO:0000256" key="14">
    <source>
        <dbReference type="ARBA" id="ARBA00047558"/>
    </source>
</evidence>
<dbReference type="Pfam" id="PF00069">
    <property type="entry name" value="Pkinase"/>
    <property type="match status" value="1"/>
</dbReference>
<comment type="catalytic activity">
    <reaction evidence="14">
        <text>L-seryl-[protein] + ATP = O-phospho-L-seryl-[protein] + ADP + H(+)</text>
        <dbReference type="Rhea" id="RHEA:17989"/>
        <dbReference type="Rhea" id="RHEA-COMP:9863"/>
        <dbReference type="Rhea" id="RHEA-COMP:11604"/>
        <dbReference type="ChEBI" id="CHEBI:15378"/>
        <dbReference type="ChEBI" id="CHEBI:29999"/>
        <dbReference type="ChEBI" id="CHEBI:30616"/>
        <dbReference type="ChEBI" id="CHEBI:83421"/>
        <dbReference type="ChEBI" id="CHEBI:456216"/>
    </reaction>
</comment>
<dbReference type="KEGG" id="jre:108981028"/>
<evidence type="ECO:0000256" key="4">
    <source>
        <dbReference type="ARBA" id="ARBA00022679"/>
    </source>
</evidence>
<dbReference type="Pfam" id="PF07645">
    <property type="entry name" value="EGF_CA"/>
    <property type="match status" value="1"/>
</dbReference>
<accession>A0A2I4DKG7</accession>
<feature type="binding site" evidence="17">
    <location>
        <position position="452"/>
    </location>
    <ligand>
        <name>ATP</name>
        <dbReference type="ChEBI" id="CHEBI:30616"/>
    </ligand>
</feature>
<evidence type="ECO:0000313" key="18">
    <source>
        <dbReference type="Proteomes" id="UP000235220"/>
    </source>
</evidence>
<dbReference type="GO" id="GO:0005509">
    <property type="term" value="F:calcium ion binding"/>
    <property type="evidence" value="ECO:0007669"/>
    <property type="project" value="InterPro"/>
</dbReference>
<name>A0A2I4DKG7_JUGRE</name>
<evidence type="ECO:0000256" key="15">
    <source>
        <dbReference type="ARBA" id="ARBA00047951"/>
    </source>
</evidence>
<dbReference type="SMART" id="SM00181">
    <property type="entry name" value="EGF"/>
    <property type="match status" value="2"/>
</dbReference>
<dbReference type="PROSITE" id="PS50026">
    <property type="entry name" value="EGF_3"/>
    <property type="match status" value="1"/>
</dbReference>
<keyword evidence="10" id="KW-1133">Transmembrane helix</keyword>
<dbReference type="OrthoDB" id="4062651at2759"/>
<dbReference type="CDD" id="cd00054">
    <property type="entry name" value="EGF_CA"/>
    <property type="match status" value="1"/>
</dbReference>
<keyword evidence="12" id="KW-1015">Disulfide bond</keyword>
<dbReference type="GO" id="GO:0005524">
    <property type="term" value="F:ATP binding"/>
    <property type="evidence" value="ECO:0007669"/>
    <property type="project" value="UniProtKB-UniRule"/>
</dbReference>
<evidence type="ECO:0000256" key="16">
    <source>
        <dbReference type="PROSITE-ProRule" id="PRU00076"/>
    </source>
</evidence>
<dbReference type="SMART" id="SM00179">
    <property type="entry name" value="EGF_CA"/>
    <property type="match status" value="1"/>
</dbReference>
<dbReference type="InterPro" id="IPR000719">
    <property type="entry name" value="Prot_kinase_dom"/>
</dbReference>
<dbReference type="FunFam" id="1.10.510.10:FF:000084">
    <property type="entry name" value="Wall-associated receptor kinase 2"/>
    <property type="match status" value="1"/>
</dbReference>
<dbReference type="InterPro" id="IPR001881">
    <property type="entry name" value="EGF-like_Ca-bd_dom"/>
</dbReference>
<evidence type="ECO:0000256" key="6">
    <source>
        <dbReference type="ARBA" id="ARBA00022729"/>
    </source>
</evidence>
<keyword evidence="2" id="KW-0723">Serine/threonine-protein kinase</keyword>
<dbReference type="GO" id="GO:0030247">
    <property type="term" value="F:polysaccharide binding"/>
    <property type="evidence" value="ECO:0007669"/>
    <property type="project" value="InterPro"/>
</dbReference>
<keyword evidence="7 17" id="KW-0547">Nucleotide-binding</keyword>
<dbReference type="InterPro" id="IPR008271">
    <property type="entry name" value="Ser/Thr_kinase_AS"/>
</dbReference>
<evidence type="ECO:0000256" key="7">
    <source>
        <dbReference type="ARBA" id="ARBA00022741"/>
    </source>
</evidence>
<dbReference type="FunCoup" id="A0A2I4DKG7">
    <property type="interactions" value="255"/>
</dbReference>
<dbReference type="PROSITE" id="PS00010">
    <property type="entry name" value="ASX_HYDROXYL"/>
    <property type="match status" value="1"/>
</dbReference>
<comment type="catalytic activity">
    <reaction evidence="15">
        <text>L-threonyl-[protein] + ATP = O-phospho-L-threonyl-[protein] + ADP + H(+)</text>
        <dbReference type="Rhea" id="RHEA:46608"/>
        <dbReference type="Rhea" id="RHEA-COMP:11060"/>
        <dbReference type="Rhea" id="RHEA-COMP:11605"/>
        <dbReference type="ChEBI" id="CHEBI:15378"/>
        <dbReference type="ChEBI" id="CHEBI:30013"/>
        <dbReference type="ChEBI" id="CHEBI:30616"/>
        <dbReference type="ChEBI" id="CHEBI:61977"/>
        <dbReference type="ChEBI" id="CHEBI:456216"/>
    </reaction>
</comment>
<dbReference type="AlphaFoldDB" id="A0A2I4DKG7"/>
<dbReference type="InterPro" id="IPR025287">
    <property type="entry name" value="WAK_GUB"/>
</dbReference>
<keyword evidence="9 17" id="KW-0067">ATP-binding</keyword>
<keyword evidence="13" id="KW-0325">Glycoprotein</keyword>
<proteinExistence type="predicted"/>
<evidence type="ECO:0000256" key="17">
    <source>
        <dbReference type="PROSITE-ProRule" id="PRU10141"/>
    </source>
</evidence>
<dbReference type="SUPFAM" id="SSF57196">
    <property type="entry name" value="EGF/Laminin"/>
    <property type="match status" value="1"/>
</dbReference>
<dbReference type="Gene3D" id="1.10.510.10">
    <property type="entry name" value="Transferase(Phosphotransferase) domain 1"/>
    <property type="match status" value="1"/>
</dbReference>
<evidence type="ECO:0000256" key="5">
    <source>
        <dbReference type="ARBA" id="ARBA00022692"/>
    </source>
</evidence>
<dbReference type="FunFam" id="3.30.200.20:FF:000043">
    <property type="entry name" value="Wall-associated receptor kinase 2"/>
    <property type="match status" value="1"/>
</dbReference>
<dbReference type="GO" id="GO:0004674">
    <property type="term" value="F:protein serine/threonine kinase activity"/>
    <property type="evidence" value="ECO:0007669"/>
    <property type="project" value="UniProtKB-KW"/>
</dbReference>
<dbReference type="Proteomes" id="UP000235220">
    <property type="component" value="Chromosome 13"/>
</dbReference>
<dbReference type="GO" id="GO:0005886">
    <property type="term" value="C:plasma membrane"/>
    <property type="evidence" value="ECO:0000318"/>
    <property type="project" value="GO_Central"/>
</dbReference>
<dbReference type="InterPro" id="IPR011009">
    <property type="entry name" value="Kinase-like_dom_sf"/>
</dbReference>
<reference evidence="19" key="1">
    <citation type="submission" date="2025-08" db="UniProtKB">
        <authorList>
            <consortium name="RefSeq"/>
        </authorList>
    </citation>
    <scope>IDENTIFICATION</scope>
    <source>
        <tissue evidence="19">Leaves</tissue>
    </source>
</reference>
<keyword evidence="5" id="KW-0812">Transmembrane</keyword>
<dbReference type="InterPro" id="IPR018097">
    <property type="entry name" value="EGF_Ca-bd_CS"/>
</dbReference>
<evidence type="ECO:0000256" key="13">
    <source>
        <dbReference type="ARBA" id="ARBA00023180"/>
    </source>
</evidence>
<protein>
    <submittedName>
        <fullName evidence="19">Wall-associated receptor kinase 2-like</fullName>
    </submittedName>
</protein>
<evidence type="ECO:0000256" key="11">
    <source>
        <dbReference type="ARBA" id="ARBA00023136"/>
    </source>
</evidence>
<dbReference type="SUPFAM" id="SSF56112">
    <property type="entry name" value="Protein kinase-like (PK-like)"/>
    <property type="match status" value="1"/>
</dbReference>
<dbReference type="InterPro" id="IPR049883">
    <property type="entry name" value="NOTCH1_EGF-like"/>
</dbReference>
<evidence type="ECO:0000256" key="9">
    <source>
        <dbReference type="ARBA" id="ARBA00022840"/>
    </source>
</evidence>
<dbReference type="Gramene" id="Jr13_25890_p1">
    <property type="protein sequence ID" value="cds.Jr13_25890_p1"/>
    <property type="gene ID" value="Jr13_25890"/>
</dbReference>
<organism evidence="18 19">
    <name type="scientific">Juglans regia</name>
    <name type="common">English walnut</name>
    <dbReference type="NCBI Taxonomy" id="51240"/>
    <lineage>
        <taxon>Eukaryota</taxon>
        <taxon>Viridiplantae</taxon>
        <taxon>Streptophyta</taxon>
        <taxon>Embryophyta</taxon>
        <taxon>Tracheophyta</taxon>
        <taxon>Spermatophyta</taxon>
        <taxon>Magnoliopsida</taxon>
        <taxon>eudicotyledons</taxon>
        <taxon>Gunneridae</taxon>
        <taxon>Pentapetalae</taxon>
        <taxon>rosids</taxon>
        <taxon>fabids</taxon>
        <taxon>Fagales</taxon>
        <taxon>Juglandaceae</taxon>
        <taxon>Juglans</taxon>
    </lineage>
</organism>
<dbReference type="InterPro" id="IPR000742">
    <property type="entry name" value="EGF"/>
</dbReference>
<evidence type="ECO:0000256" key="12">
    <source>
        <dbReference type="ARBA" id="ARBA00023157"/>
    </source>
</evidence>
<dbReference type="InterPro" id="IPR045274">
    <property type="entry name" value="WAK-like"/>
</dbReference>
<dbReference type="Gene3D" id="3.30.200.20">
    <property type="entry name" value="Phosphorylase Kinase, domain 1"/>
    <property type="match status" value="1"/>
</dbReference>
<dbReference type="PROSITE" id="PS01187">
    <property type="entry name" value="EGF_CA"/>
    <property type="match status" value="1"/>
</dbReference>
<dbReference type="PROSITE" id="PS50011">
    <property type="entry name" value="PROTEIN_KINASE_DOM"/>
    <property type="match status" value="1"/>
</dbReference>
<keyword evidence="4" id="KW-0808">Transferase</keyword>
<gene>
    <name evidence="19" type="primary">LOC108981028</name>
</gene>
<keyword evidence="3 16" id="KW-0245">EGF-like domain</keyword>
<dbReference type="Pfam" id="PF13947">
    <property type="entry name" value="GUB_WAK_bind"/>
    <property type="match status" value="1"/>
</dbReference>
<evidence type="ECO:0000256" key="10">
    <source>
        <dbReference type="ARBA" id="ARBA00022989"/>
    </source>
</evidence>
<evidence type="ECO:0000256" key="1">
    <source>
        <dbReference type="ARBA" id="ARBA00004479"/>
    </source>
</evidence>
<dbReference type="PANTHER" id="PTHR27005:SF283">
    <property type="entry name" value="OS02G0633066 PROTEIN"/>
    <property type="match status" value="1"/>
</dbReference>
<dbReference type="PROSITE" id="PS00107">
    <property type="entry name" value="PROTEIN_KINASE_ATP"/>
    <property type="match status" value="1"/>
</dbReference>
<dbReference type="SMART" id="SM00220">
    <property type="entry name" value="S_TKc"/>
    <property type="match status" value="1"/>
</dbReference>
<evidence type="ECO:0000256" key="2">
    <source>
        <dbReference type="ARBA" id="ARBA00022527"/>
    </source>
</evidence>
<dbReference type="RefSeq" id="XP_018807645.2">
    <property type="nucleotide sequence ID" value="XM_018952100.2"/>
</dbReference>
<dbReference type="PANTHER" id="PTHR27005">
    <property type="entry name" value="WALL-ASSOCIATED RECEPTOR KINASE-LIKE 21"/>
    <property type="match status" value="1"/>
</dbReference>
<dbReference type="GO" id="GO:0007166">
    <property type="term" value="P:cell surface receptor signaling pathway"/>
    <property type="evidence" value="ECO:0000318"/>
    <property type="project" value="GO_Central"/>
</dbReference>
<evidence type="ECO:0000256" key="3">
    <source>
        <dbReference type="ARBA" id="ARBA00022536"/>
    </source>
</evidence>
<dbReference type="CDD" id="cd14066">
    <property type="entry name" value="STKc_IRAK"/>
    <property type="match status" value="1"/>
</dbReference>
<keyword evidence="6" id="KW-0732">Signal</keyword>
<dbReference type="InterPro" id="IPR017441">
    <property type="entry name" value="Protein_kinase_ATP_BS"/>
</dbReference>
<keyword evidence="18" id="KW-1185">Reference proteome</keyword>
<dbReference type="InterPro" id="IPR000152">
    <property type="entry name" value="EGF-type_Asp/Asn_hydroxyl_site"/>
</dbReference>